<protein>
    <submittedName>
        <fullName evidence="5">Phage tail sheath subtilisin-like domain-containing protein</fullName>
    </submittedName>
</protein>
<reference evidence="5 6" key="1">
    <citation type="submission" date="2022-02" db="EMBL/GenBank/DDBJ databases">
        <title>Halomonas fukangensis sp. nov., a halophilic bacterium isolated from a bulk soil of Kalidium foliatum at Fukang.</title>
        <authorList>
            <person name="Huang Y."/>
        </authorList>
    </citation>
    <scope>NUCLEOTIDE SEQUENCE [LARGE SCALE GENOMIC DNA]</scope>
    <source>
        <strain evidence="5 6">EGI 63088</strain>
    </source>
</reference>
<dbReference type="Pfam" id="PF04984">
    <property type="entry name" value="Phage_sheath_1"/>
    <property type="match status" value="1"/>
</dbReference>
<dbReference type="Pfam" id="PF17482">
    <property type="entry name" value="Phage_sheath_1C"/>
    <property type="match status" value="1"/>
</dbReference>
<dbReference type="PANTHER" id="PTHR35861:SF1">
    <property type="entry name" value="PHAGE TAIL SHEATH PROTEIN"/>
    <property type="match status" value="1"/>
</dbReference>
<comment type="similarity">
    <text evidence="1">Belongs to the myoviridae tail sheath protein family.</text>
</comment>
<dbReference type="Gene3D" id="3.40.50.11780">
    <property type="match status" value="2"/>
</dbReference>
<dbReference type="InterPro" id="IPR020287">
    <property type="entry name" value="Tail_sheath_C"/>
</dbReference>
<dbReference type="EMBL" id="JAKVPY010000002">
    <property type="protein sequence ID" value="MCH4561932.1"/>
    <property type="molecule type" value="Genomic_DNA"/>
</dbReference>
<dbReference type="Proteomes" id="UP001202117">
    <property type="component" value="Unassembled WGS sequence"/>
</dbReference>
<dbReference type="InterPro" id="IPR052042">
    <property type="entry name" value="Tail_sheath_structural"/>
</dbReference>
<keyword evidence="6" id="KW-1185">Reference proteome</keyword>
<evidence type="ECO:0000259" key="4">
    <source>
        <dbReference type="Pfam" id="PF17482"/>
    </source>
</evidence>
<organism evidence="5 6">
    <name type="scientific">Halomonas flagellata</name>
    <dbReference type="NCBI Taxonomy" id="2920385"/>
    <lineage>
        <taxon>Bacteria</taxon>
        <taxon>Pseudomonadati</taxon>
        <taxon>Pseudomonadota</taxon>
        <taxon>Gammaproteobacteria</taxon>
        <taxon>Oceanospirillales</taxon>
        <taxon>Halomonadaceae</taxon>
        <taxon>Halomonas</taxon>
    </lineage>
</organism>
<dbReference type="InterPro" id="IPR035089">
    <property type="entry name" value="Phage_sheath_subtilisin"/>
</dbReference>
<feature type="domain" description="Tail sheath protein C-terminal" evidence="4">
    <location>
        <begin position="428"/>
        <end position="530"/>
    </location>
</feature>
<feature type="domain" description="Tail sheath protein subtilisin-like" evidence="3">
    <location>
        <begin position="313"/>
        <end position="419"/>
    </location>
</feature>
<dbReference type="RefSeq" id="WP_240566825.1">
    <property type="nucleotide sequence ID" value="NZ_JAKVPY010000002.1"/>
</dbReference>
<evidence type="ECO:0000256" key="2">
    <source>
        <dbReference type="SAM" id="MobiDB-lite"/>
    </source>
</evidence>
<proteinExistence type="inferred from homology"/>
<feature type="region of interest" description="Disordered" evidence="2">
    <location>
        <begin position="213"/>
        <end position="240"/>
    </location>
</feature>
<evidence type="ECO:0000313" key="6">
    <source>
        <dbReference type="Proteomes" id="UP001202117"/>
    </source>
</evidence>
<accession>A0ABS9RQ30</accession>
<evidence type="ECO:0000313" key="5">
    <source>
        <dbReference type="EMBL" id="MCH4561932.1"/>
    </source>
</evidence>
<gene>
    <name evidence="5" type="ORF">MKP05_02165</name>
</gene>
<name>A0ABS9RQ30_9GAMM</name>
<dbReference type="PANTHER" id="PTHR35861">
    <property type="match status" value="1"/>
</dbReference>
<evidence type="ECO:0000256" key="1">
    <source>
        <dbReference type="ARBA" id="ARBA00008005"/>
    </source>
</evidence>
<sequence length="538" mass="57850">MPASLTYPGVYIEEIPSGVRTITGVATSITAFLGRAARGAVDTPVVINNFGDYERVFGGFGIAYPMSYAVRDFFANGGAQAIIVRRYTTAAQGGATTAQIDANGLLVEASSAGSWGNTLRVRIDFDVPQPANPGDPHPLPWVDAEGLTSADLFNLTVRDTTTGAQEAFLNLTTVPSQRQVDRVLEAGSTLLRATGAPPFTFPTAHGAITDPTQIWTDDTLSSPVTTNGEDSSNLTSQSDFNGDRASKSGLYALEDADLFNILCIPPDTRGGNVPIAVWGEALAYCVERRAMMIVDPPAEWGNVAAVLNQGTGLASLNLTGLAARNAALYFPRVQQSDPLREGQIDTFVACGVIAGIWSRTDASRGVWKAPAGIDTALRGVAKLAVRLTDDENGQLNPRGVNSLRTFPITGRVVWGARTLRGADQLGDEYKYVPIRRLALFIEESLYRGTQWVVFEPNDEPLWAQIRLNVGAFMRNLFRQGAFQGSSPRDAYFVKVDSETTTQTDINLGIVNVVVGFAPLRPAEFVVIKIQQMAGQIET</sequence>
<comment type="caution">
    <text evidence="5">The sequence shown here is derived from an EMBL/GenBank/DDBJ whole genome shotgun (WGS) entry which is preliminary data.</text>
</comment>
<evidence type="ECO:0000259" key="3">
    <source>
        <dbReference type="Pfam" id="PF04984"/>
    </source>
</evidence>